<comment type="caution">
    <text evidence="3">The sequence shown here is derived from an EMBL/GenBank/DDBJ whole genome shotgun (WGS) entry which is preliminary data.</text>
</comment>
<keyword evidence="2" id="KW-0812">Transmembrane</keyword>
<protein>
    <submittedName>
        <fullName evidence="3">Uncharacterized protein</fullName>
    </submittedName>
</protein>
<sequence>MASTRLFRPRSSSADEETDVDIPYNNTTAFEFGDSNDAGLTISHDDFLPSEPSANFKMLDYTSSSSSNGNNPCASNDAGSDYLTPCSYDYDSPRPAFLSCIASDANELLFEYDASATVFEYDYELHTPDYEYTAATAGGRDAVSFVEIVDEFQNGLAGSLAADFGVYCTHFDTTDGDGDGDSRRLGKEVVTNDTDDAIGGGGMYAPVCLGVSSSPSDVADDFITKCIIETPQPLPNSTKCTPMKGYITLYSRGSGNNRRMLTSTLDSIRNYIEQQTESYTSENILAVSYIGQRESVGVGIINPSLLSRPNGNGKRRVLIGTSESAAATVDSSRESGGHVDSDSNVCLAMMAAFFVAAAAAASVLTVVNRRQRSSGREKNGSKSREVPVL</sequence>
<accession>A0ABD3PBY5</accession>
<feature type="region of interest" description="Disordered" evidence="1">
    <location>
        <begin position="369"/>
        <end position="389"/>
    </location>
</feature>
<name>A0ABD3PBY5_9STRA</name>
<proteinExistence type="predicted"/>
<keyword evidence="4" id="KW-1185">Reference proteome</keyword>
<evidence type="ECO:0000313" key="3">
    <source>
        <dbReference type="EMBL" id="KAL3785633.1"/>
    </source>
</evidence>
<keyword evidence="2" id="KW-1133">Transmembrane helix</keyword>
<evidence type="ECO:0000313" key="4">
    <source>
        <dbReference type="Proteomes" id="UP001530400"/>
    </source>
</evidence>
<feature type="region of interest" description="Disordered" evidence="1">
    <location>
        <begin position="1"/>
        <end position="20"/>
    </location>
</feature>
<organism evidence="3 4">
    <name type="scientific">Cyclotella atomus</name>
    <dbReference type="NCBI Taxonomy" id="382360"/>
    <lineage>
        <taxon>Eukaryota</taxon>
        <taxon>Sar</taxon>
        <taxon>Stramenopiles</taxon>
        <taxon>Ochrophyta</taxon>
        <taxon>Bacillariophyta</taxon>
        <taxon>Coscinodiscophyceae</taxon>
        <taxon>Thalassiosirophycidae</taxon>
        <taxon>Stephanodiscales</taxon>
        <taxon>Stephanodiscaceae</taxon>
        <taxon>Cyclotella</taxon>
    </lineage>
</organism>
<gene>
    <name evidence="3" type="ORF">ACHAWO_005977</name>
</gene>
<dbReference type="AlphaFoldDB" id="A0ABD3PBY5"/>
<evidence type="ECO:0000256" key="2">
    <source>
        <dbReference type="SAM" id="Phobius"/>
    </source>
</evidence>
<dbReference type="Proteomes" id="UP001530400">
    <property type="component" value="Unassembled WGS sequence"/>
</dbReference>
<feature type="compositionally biased region" description="Basic and acidic residues" evidence="1">
    <location>
        <begin position="374"/>
        <end position="389"/>
    </location>
</feature>
<evidence type="ECO:0000256" key="1">
    <source>
        <dbReference type="SAM" id="MobiDB-lite"/>
    </source>
</evidence>
<feature type="transmembrane region" description="Helical" evidence="2">
    <location>
        <begin position="347"/>
        <end position="367"/>
    </location>
</feature>
<keyword evidence="2" id="KW-0472">Membrane</keyword>
<dbReference type="EMBL" id="JALLPJ020000684">
    <property type="protein sequence ID" value="KAL3785633.1"/>
    <property type="molecule type" value="Genomic_DNA"/>
</dbReference>
<reference evidence="3 4" key="1">
    <citation type="submission" date="2024-10" db="EMBL/GenBank/DDBJ databases">
        <title>Updated reference genomes for cyclostephanoid diatoms.</title>
        <authorList>
            <person name="Roberts W.R."/>
            <person name="Alverson A.J."/>
        </authorList>
    </citation>
    <scope>NUCLEOTIDE SEQUENCE [LARGE SCALE GENOMIC DNA]</scope>
    <source>
        <strain evidence="3 4">AJA010-31</strain>
    </source>
</reference>